<dbReference type="PANTHER" id="PTHR35866:SF1">
    <property type="entry name" value="YKGJ FAMILY CYSTEINE CLUSTER PROTEIN"/>
    <property type="match status" value="1"/>
</dbReference>
<dbReference type="InterPro" id="IPR005358">
    <property type="entry name" value="Puta_zinc/iron-chelating_dom"/>
</dbReference>
<dbReference type="Pfam" id="PF03692">
    <property type="entry name" value="CxxCxxCC"/>
    <property type="match status" value="1"/>
</dbReference>
<accession>A0A8D5JFX5</accession>
<dbReference type="AlphaFoldDB" id="A0A8D5JFX5"/>
<proteinExistence type="predicted"/>
<dbReference type="EMBL" id="AP024086">
    <property type="protein sequence ID" value="BCL59359.1"/>
    <property type="molecule type" value="Genomic_DNA"/>
</dbReference>
<dbReference type="KEGG" id="dbk:DGMP_00520"/>
<evidence type="ECO:0000313" key="2">
    <source>
        <dbReference type="Proteomes" id="UP000826725"/>
    </source>
</evidence>
<sequence>MITDRQLPEFVTRITKETDFSFSCHKGVSCFTDCCRMLELALTPYDVLRLRKGTGMSSRKLLDQYILMEHDPGEPFPKFYLTMVDDGRASCVFITKKGCSIYGHRPSACRAYPLGRAVIRNSEGIEEFHVLMKEKHCRGFEENHKQTPISYSREQGLLKYNRFNDAIACILQHDAVRNGYQPSQRQVELFILALYDLDTFREQLFSGRIYTNTLTATEKNDLQDDEKLLLFSIDFLQKELYSS</sequence>
<dbReference type="RefSeq" id="WP_228855593.1">
    <property type="nucleotide sequence ID" value="NZ_AP024086.1"/>
</dbReference>
<keyword evidence="2" id="KW-1185">Reference proteome</keyword>
<gene>
    <name evidence="1" type="ORF">DGMP_00520</name>
</gene>
<dbReference type="Proteomes" id="UP000826725">
    <property type="component" value="Chromosome"/>
</dbReference>
<reference evidence="1" key="1">
    <citation type="submission" date="2020-09" db="EMBL/GenBank/DDBJ databases">
        <title>Desulfogranum mesoprofundum gen. nov., sp. nov., a novel mesophilic, sulfate-reducing chemolithoautotroph isolated from a deep-sea hydrothermal vent chimney in the Suiyo Seamount.</title>
        <authorList>
            <person name="Hashimoto Y."/>
            <person name="Nakagawa S."/>
        </authorList>
    </citation>
    <scope>NUCLEOTIDE SEQUENCE</scope>
    <source>
        <strain evidence="1">KT2</strain>
    </source>
</reference>
<dbReference type="PANTHER" id="PTHR35866">
    <property type="entry name" value="PUTATIVE-RELATED"/>
    <property type="match status" value="1"/>
</dbReference>
<protein>
    <submittedName>
        <fullName evidence="1">Fe-S oxidoreductase</fullName>
    </submittedName>
</protein>
<name>A0A8D5JFX5_9BACT</name>
<organism evidence="1 2">
    <name type="scientific">Desulfomarina profundi</name>
    <dbReference type="NCBI Taxonomy" id="2772557"/>
    <lineage>
        <taxon>Bacteria</taxon>
        <taxon>Pseudomonadati</taxon>
        <taxon>Thermodesulfobacteriota</taxon>
        <taxon>Desulfobulbia</taxon>
        <taxon>Desulfobulbales</taxon>
        <taxon>Desulfobulbaceae</taxon>
        <taxon>Desulfomarina</taxon>
    </lineage>
</organism>
<evidence type="ECO:0000313" key="1">
    <source>
        <dbReference type="EMBL" id="BCL59359.1"/>
    </source>
</evidence>